<gene>
    <name evidence="1" type="ORF">H9806_06970</name>
</gene>
<proteinExistence type="predicted"/>
<evidence type="ECO:0000313" key="2">
    <source>
        <dbReference type="Proteomes" id="UP000823844"/>
    </source>
</evidence>
<comment type="caution">
    <text evidence="1">The sequence shown here is derived from an EMBL/GenBank/DDBJ whole genome shotgun (WGS) entry which is preliminary data.</text>
</comment>
<organism evidence="1 2">
    <name type="scientific">Candidatus Lactobacillus pullistercoris</name>
    <dbReference type="NCBI Taxonomy" id="2838636"/>
    <lineage>
        <taxon>Bacteria</taxon>
        <taxon>Bacillati</taxon>
        <taxon>Bacillota</taxon>
        <taxon>Bacilli</taxon>
        <taxon>Lactobacillales</taxon>
        <taxon>Lactobacillaceae</taxon>
        <taxon>Lactobacillus</taxon>
    </lineage>
</organism>
<evidence type="ECO:0000313" key="1">
    <source>
        <dbReference type="EMBL" id="MBU3828850.1"/>
    </source>
</evidence>
<accession>A0A9E2KRH4</accession>
<name>A0A9E2KRH4_9LACO</name>
<reference evidence="1" key="2">
    <citation type="submission" date="2021-04" db="EMBL/GenBank/DDBJ databases">
        <authorList>
            <person name="Gilroy R."/>
        </authorList>
    </citation>
    <scope>NUCLEOTIDE SEQUENCE</scope>
    <source>
        <strain evidence="1">F6-686</strain>
    </source>
</reference>
<sequence>MIAMRSNEVLTQVYRHRRQELDDIWEEYWKENNRKREDLLEERRRIRHDWD</sequence>
<dbReference type="EMBL" id="JAHLFT010000087">
    <property type="protein sequence ID" value="MBU3828850.1"/>
    <property type="molecule type" value="Genomic_DNA"/>
</dbReference>
<dbReference type="AlphaFoldDB" id="A0A9E2KRH4"/>
<protein>
    <submittedName>
        <fullName evidence="1">Uncharacterized protein</fullName>
    </submittedName>
</protein>
<dbReference type="Proteomes" id="UP000823844">
    <property type="component" value="Unassembled WGS sequence"/>
</dbReference>
<reference evidence="1" key="1">
    <citation type="journal article" date="2021" name="PeerJ">
        <title>Extensive microbial diversity within the chicken gut microbiome revealed by metagenomics and culture.</title>
        <authorList>
            <person name="Gilroy R."/>
            <person name="Ravi A."/>
            <person name="Getino M."/>
            <person name="Pursley I."/>
            <person name="Horton D.L."/>
            <person name="Alikhan N.F."/>
            <person name="Baker D."/>
            <person name="Gharbi K."/>
            <person name="Hall N."/>
            <person name="Watson M."/>
            <person name="Adriaenssens E.M."/>
            <person name="Foster-Nyarko E."/>
            <person name="Jarju S."/>
            <person name="Secka A."/>
            <person name="Antonio M."/>
            <person name="Oren A."/>
            <person name="Chaudhuri R.R."/>
            <person name="La Ragione R."/>
            <person name="Hildebrand F."/>
            <person name="Pallen M.J."/>
        </authorList>
    </citation>
    <scope>NUCLEOTIDE SEQUENCE</scope>
    <source>
        <strain evidence="1">F6-686</strain>
    </source>
</reference>